<organism evidence="2 3">
    <name type="scientific">Oleidesulfovibrio alaskensis (strain ATCC BAA-1058 / DSM 17464 / G20)</name>
    <name type="common">Desulfovibrio alaskensis</name>
    <dbReference type="NCBI Taxonomy" id="207559"/>
    <lineage>
        <taxon>Bacteria</taxon>
        <taxon>Pseudomonadati</taxon>
        <taxon>Thermodesulfobacteriota</taxon>
        <taxon>Desulfovibrionia</taxon>
        <taxon>Desulfovibrionales</taxon>
        <taxon>Desulfovibrionaceae</taxon>
        <taxon>Oleidesulfovibrio</taxon>
    </lineage>
</organism>
<dbReference type="EMBL" id="CP000112">
    <property type="protein sequence ID" value="ABB38254.1"/>
    <property type="molecule type" value="Genomic_DNA"/>
</dbReference>
<dbReference type="KEGG" id="dde:Dde_1455"/>
<proteinExistence type="predicted"/>
<accession>Q311Z2</accession>
<keyword evidence="3" id="KW-1185">Reference proteome</keyword>
<evidence type="ECO:0000313" key="2">
    <source>
        <dbReference type="EMBL" id="ABB38254.1"/>
    </source>
</evidence>
<dbReference type="HOGENOM" id="CLU_137836_0_0_7"/>
<dbReference type="Proteomes" id="UP000002710">
    <property type="component" value="Chromosome"/>
</dbReference>
<protein>
    <submittedName>
        <fullName evidence="2">Uncharacterized protein</fullName>
    </submittedName>
</protein>
<dbReference type="AlphaFoldDB" id="Q311Z2"/>
<dbReference type="eggNOG" id="ENOG503325D">
    <property type="taxonomic scope" value="Bacteria"/>
</dbReference>
<dbReference type="RefSeq" id="WP_011367422.1">
    <property type="nucleotide sequence ID" value="NC_007519.1"/>
</dbReference>
<dbReference type="STRING" id="207559.Dde_1455"/>
<evidence type="ECO:0000256" key="1">
    <source>
        <dbReference type="SAM" id="MobiDB-lite"/>
    </source>
</evidence>
<name>Q311Z2_OLEA2</name>
<evidence type="ECO:0000313" key="3">
    <source>
        <dbReference type="Proteomes" id="UP000002710"/>
    </source>
</evidence>
<feature type="compositionally biased region" description="Low complexity" evidence="1">
    <location>
        <begin position="1"/>
        <end position="14"/>
    </location>
</feature>
<sequence>MKITNEQLQALQQQEEARKKPRGAAAGFDSLLAGQLQGGAQGAAAQSVLPPPGAGSVNPLLMVQQTGQTEGAVPLSGVADTLGGVLDDWENYSRMIAGEGGNADLRSAYSTLEGIGEEVARIRDAVPDLAERHPGMGRIVDELEVMTVTERFKINRGDYSA</sequence>
<feature type="region of interest" description="Disordered" evidence="1">
    <location>
        <begin position="1"/>
        <end position="25"/>
    </location>
</feature>
<reference evidence="2 3" key="1">
    <citation type="journal article" date="2011" name="J. Bacteriol.">
        <title>Complete genome sequence and updated annotation of Desulfovibrio alaskensis G20.</title>
        <authorList>
            <person name="Hauser L.J."/>
            <person name="Land M.L."/>
            <person name="Brown S.D."/>
            <person name="Larimer F."/>
            <person name="Keller K.L."/>
            <person name="Rapp-Giles B.J."/>
            <person name="Price M.N."/>
            <person name="Lin M."/>
            <person name="Bruce D.C."/>
            <person name="Detter J.C."/>
            <person name="Tapia R."/>
            <person name="Han C.S."/>
            <person name="Goodwin L.A."/>
            <person name="Cheng J.F."/>
            <person name="Pitluck S."/>
            <person name="Copeland A."/>
            <person name="Lucas S."/>
            <person name="Nolan M."/>
            <person name="Lapidus A.L."/>
            <person name="Palumbo A.V."/>
            <person name="Wall J.D."/>
        </authorList>
    </citation>
    <scope>NUCLEOTIDE SEQUENCE [LARGE SCALE GENOMIC DNA]</scope>
    <source>
        <strain evidence="3">ATCC BAA 1058 / DSM 17464 / G20</strain>
    </source>
</reference>
<gene>
    <name evidence="2" type="ordered locus">Dde_1455</name>
</gene>